<evidence type="ECO:0008006" key="3">
    <source>
        <dbReference type="Google" id="ProtNLM"/>
    </source>
</evidence>
<reference evidence="1 2" key="1">
    <citation type="journal article" date="2017" name="Antonie Van Leeuwenhoek">
        <title>Rhizobium rhizosphaerae sp. nov., a novel species isolated from rice rhizosphere.</title>
        <authorList>
            <person name="Zhao J.J."/>
            <person name="Zhang J."/>
            <person name="Zhang R.J."/>
            <person name="Zhang C.W."/>
            <person name="Yin H.Q."/>
            <person name="Zhang X.X."/>
        </authorList>
    </citation>
    <scope>NUCLEOTIDE SEQUENCE [LARGE SCALE GENOMIC DNA]</scope>
    <source>
        <strain evidence="1 2">S18K6</strain>
    </source>
</reference>
<dbReference type="AlphaFoldDB" id="A0AAV3UV07"/>
<dbReference type="Proteomes" id="UP000006320">
    <property type="component" value="Unassembled WGS sequence"/>
</dbReference>
<evidence type="ECO:0000313" key="1">
    <source>
        <dbReference type="EMBL" id="GAC08972.1"/>
    </source>
</evidence>
<evidence type="ECO:0000313" key="2">
    <source>
        <dbReference type="Proteomes" id="UP000006320"/>
    </source>
</evidence>
<dbReference type="EMBL" id="BAEM01000014">
    <property type="protein sequence ID" value="GAC08972.1"/>
    <property type="molecule type" value="Genomic_DNA"/>
</dbReference>
<comment type="caution">
    <text evidence="1">The sequence shown here is derived from an EMBL/GenBank/DDBJ whole genome shotgun (WGS) entry which is preliminary data.</text>
</comment>
<proteinExistence type="predicted"/>
<name>A0AAV3UV07_9ALTE</name>
<gene>
    <name evidence="1" type="ORF">GCHA_1010</name>
</gene>
<protein>
    <recommendedName>
        <fullName evidence="3">Transposase</fullName>
    </recommendedName>
</protein>
<accession>A0AAV3UV07</accession>
<sequence length="50" mass="5988">MHKKTTAKDINHKNHIVKHLHRNCFKHYIYKLLTSSVKKIAELASWQSPY</sequence>
<organism evidence="1 2">
    <name type="scientific">Paraglaciecola chathamensis S18K6</name>
    <dbReference type="NCBI Taxonomy" id="1127672"/>
    <lineage>
        <taxon>Bacteria</taxon>
        <taxon>Pseudomonadati</taxon>
        <taxon>Pseudomonadota</taxon>
        <taxon>Gammaproteobacteria</taxon>
        <taxon>Alteromonadales</taxon>
        <taxon>Alteromonadaceae</taxon>
        <taxon>Paraglaciecola</taxon>
    </lineage>
</organism>